<dbReference type="OrthoDB" id="2666554at2"/>
<reference evidence="6 7" key="1">
    <citation type="submission" date="2016-11" db="EMBL/GenBank/DDBJ databases">
        <title>Comparative genomics of Acidibacillus ferroxidans species.</title>
        <authorList>
            <person name="Oliveira G."/>
            <person name="Nunes G."/>
            <person name="Oliveira R."/>
            <person name="Araujo F."/>
            <person name="Salim A."/>
            <person name="Scholte L."/>
            <person name="Morais D."/>
            <person name="Nancucheo I."/>
            <person name="Johnson D.B."/>
            <person name="Grail B."/>
            <person name="Bittencourt J."/>
            <person name="Valadares R."/>
        </authorList>
    </citation>
    <scope>NUCLEOTIDE SEQUENCE [LARGE SCALE GENOMIC DNA]</scope>
    <source>
        <strain evidence="6 7">Y002</strain>
    </source>
</reference>
<accession>A0A2U3D2Y9</accession>
<proteinExistence type="predicted"/>
<evidence type="ECO:0000256" key="1">
    <source>
        <dbReference type="ARBA" id="ARBA00023015"/>
    </source>
</evidence>
<dbReference type="RefSeq" id="WP_109431694.1">
    <property type="nucleotide sequence ID" value="NZ_MPDK01000040.1"/>
</dbReference>
<evidence type="ECO:0000256" key="4">
    <source>
        <dbReference type="PROSITE-ProRule" id="PRU01091"/>
    </source>
</evidence>
<keyword evidence="2 4" id="KW-0238">DNA-binding</keyword>
<dbReference type="GO" id="GO:0006355">
    <property type="term" value="P:regulation of DNA-templated transcription"/>
    <property type="evidence" value="ECO:0007669"/>
    <property type="project" value="InterPro"/>
</dbReference>
<keyword evidence="1" id="KW-0805">Transcription regulation</keyword>
<evidence type="ECO:0000256" key="3">
    <source>
        <dbReference type="ARBA" id="ARBA00023163"/>
    </source>
</evidence>
<comment type="caution">
    <text evidence="6">The sequence shown here is derived from an EMBL/GenBank/DDBJ whole genome shotgun (WGS) entry which is preliminary data.</text>
</comment>
<dbReference type="AlphaFoldDB" id="A0A2U3D2Y9"/>
<gene>
    <name evidence="6" type="ORF">BM613_13335</name>
</gene>
<dbReference type="InterPro" id="IPR036388">
    <property type="entry name" value="WH-like_DNA-bd_sf"/>
</dbReference>
<name>A0A2U3D2Y9_SULT2</name>
<feature type="domain" description="OmpR/PhoB-type" evidence="5">
    <location>
        <begin position="107"/>
        <end position="216"/>
    </location>
</feature>
<dbReference type="CDD" id="cd00383">
    <property type="entry name" value="trans_reg_C"/>
    <property type="match status" value="1"/>
</dbReference>
<evidence type="ECO:0000313" key="7">
    <source>
        <dbReference type="Proteomes" id="UP000245380"/>
    </source>
</evidence>
<dbReference type="GO" id="GO:0003677">
    <property type="term" value="F:DNA binding"/>
    <property type="evidence" value="ECO:0007669"/>
    <property type="project" value="UniProtKB-UniRule"/>
</dbReference>
<evidence type="ECO:0000256" key="2">
    <source>
        <dbReference type="ARBA" id="ARBA00023125"/>
    </source>
</evidence>
<keyword evidence="3" id="KW-0804">Transcription</keyword>
<protein>
    <recommendedName>
        <fullName evidence="5">OmpR/PhoB-type domain-containing protein</fullName>
    </recommendedName>
</protein>
<dbReference type="Proteomes" id="UP000245380">
    <property type="component" value="Unassembled WGS sequence"/>
</dbReference>
<dbReference type="SUPFAM" id="SSF46894">
    <property type="entry name" value="C-terminal effector domain of the bipartite response regulators"/>
    <property type="match status" value="1"/>
</dbReference>
<dbReference type="GO" id="GO:0000160">
    <property type="term" value="P:phosphorelay signal transduction system"/>
    <property type="evidence" value="ECO:0007669"/>
    <property type="project" value="InterPro"/>
</dbReference>
<keyword evidence="7" id="KW-1185">Reference proteome</keyword>
<dbReference type="InterPro" id="IPR001867">
    <property type="entry name" value="OmpR/PhoB-type_DNA-bd"/>
</dbReference>
<sequence length="228" mass="25789">MHIGVACKSESLASMLLSVIPHDYRVIQLDMSSSLTTTCRDLKLDVMFYEALYPTRSEYAKWREISKFENTDLVLIAHGAERFKELVPNLYGVIEGTQEKLSVDVLKILARVKQDRLSQPRHTLAIPSFGESLVVMHGRRIVLTRTEMAVLRALIEAKGHYVSAKQLVHTIWGDTGVGKKEDLYVYISRLREKLEDDSLKSRLIVSSRGMGYAFLGDVNMLRSPTSSD</sequence>
<dbReference type="InterPro" id="IPR016032">
    <property type="entry name" value="Sig_transdc_resp-reg_C-effctor"/>
</dbReference>
<dbReference type="SMART" id="SM00862">
    <property type="entry name" value="Trans_reg_C"/>
    <property type="match status" value="1"/>
</dbReference>
<evidence type="ECO:0000259" key="5">
    <source>
        <dbReference type="PROSITE" id="PS51755"/>
    </source>
</evidence>
<evidence type="ECO:0000313" key="6">
    <source>
        <dbReference type="EMBL" id="PWI55628.1"/>
    </source>
</evidence>
<organism evidence="6 7">
    <name type="scientific">Sulfoacidibacillus thermotolerans</name>
    <name type="common">Acidibacillus sulfuroxidans</name>
    <dbReference type="NCBI Taxonomy" id="1765684"/>
    <lineage>
        <taxon>Bacteria</taxon>
        <taxon>Bacillati</taxon>
        <taxon>Bacillota</taxon>
        <taxon>Bacilli</taxon>
        <taxon>Bacillales</taxon>
        <taxon>Alicyclobacillaceae</taxon>
        <taxon>Sulfoacidibacillus</taxon>
    </lineage>
</organism>
<dbReference type="EMBL" id="MPDK01000040">
    <property type="protein sequence ID" value="PWI55628.1"/>
    <property type="molecule type" value="Genomic_DNA"/>
</dbReference>
<dbReference type="Gene3D" id="1.10.10.10">
    <property type="entry name" value="Winged helix-like DNA-binding domain superfamily/Winged helix DNA-binding domain"/>
    <property type="match status" value="1"/>
</dbReference>
<feature type="DNA-binding region" description="OmpR/PhoB-type" evidence="4">
    <location>
        <begin position="107"/>
        <end position="216"/>
    </location>
</feature>
<dbReference type="PROSITE" id="PS51755">
    <property type="entry name" value="OMPR_PHOB"/>
    <property type="match status" value="1"/>
</dbReference>
<dbReference type="Pfam" id="PF00486">
    <property type="entry name" value="Trans_reg_C"/>
    <property type="match status" value="1"/>
</dbReference>